<evidence type="ECO:0000313" key="2">
    <source>
        <dbReference type="Proteomes" id="UP000479357"/>
    </source>
</evidence>
<dbReference type="InterPro" id="IPR023214">
    <property type="entry name" value="HAD_sf"/>
</dbReference>
<dbReference type="GO" id="GO:0016787">
    <property type="term" value="F:hydrolase activity"/>
    <property type="evidence" value="ECO:0007669"/>
    <property type="project" value="UniProtKB-KW"/>
</dbReference>
<keyword evidence="2" id="KW-1185">Reference proteome</keyword>
<dbReference type="GeneID" id="55626476"/>
<dbReference type="Gene3D" id="1.10.40.40">
    <property type="entry name" value="Deoxyribonucleotidase, domain 2"/>
    <property type="match status" value="1"/>
</dbReference>
<dbReference type="EMBL" id="MN877442">
    <property type="protein sequence ID" value="QHZ59812.1"/>
    <property type="molecule type" value="Genomic_DNA"/>
</dbReference>
<dbReference type="KEGG" id="vg:55626476"/>
<proteinExistence type="predicted"/>
<organism evidence="1 2">
    <name type="scientific">Alteromonas phage vB_AmeM_PT11-V22</name>
    <dbReference type="NCBI Taxonomy" id="2704031"/>
    <lineage>
        <taxon>Viruses</taxon>
        <taxon>Duplodnaviria</taxon>
        <taxon>Heunggongvirae</taxon>
        <taxon>Uroviricota</taxon>
        <taxon>Caudoviricetes</taxon>
        <taxon>Myoalterovirus</taxon>
        <taxon>Myoalterovirus PT11V22</taxon>
    </lineage>
</organism>
<sequence length="216" mass="24903">MTKQIIALDCDGVLLDWHGGFIDWVEQTYGWHIDPLSNQDTYDMHTWFEAKDGLNMCKEDFVTLVKEFNGFPRCLYPLDNAKEAIRGFVSLGYEVVVVTSFGSCPYNNSFREDYLRVVFDGLISDTIILGLGQCKEKVLKRLDPAVFVEDNKDHALKAKNLGIDTYLISYPFNQGAEGVTYIRDLDQLHSKLWGDRYSQVETPEETEWFERMIKST</sequence>
<evidence type="ECO:0000313" key="1">
    <source>
        <dbReference type="EMBL" id="QHZ59812.1"/>
    </source>
</evidence>
<name>A0A6C0R311_9CAUD</name>
<dbReference type="SUPFAM" id="SSF56784">
    <property type="entry name" value="HAD-like"/>
    <property type="match status" value="1"/>
</dbReference>
<dbReference type="RefSeq" id="YP_009855736.1">
    <property type="nucleotide sequence ID" value="NC_048847.1"/>
</dbReference>
<dbReference type="Proteomes" id="UP000479357">
    <property type="component" value="Segment"/>
</dbReference>
<dbReference type="Gene3D" id="3.40.50.1000">
    <property type="entry name" value="HAD superfamily/HAD-like"/>
    <property type="match status" value="1"/>
</dbReference>
<keyword evidence="1" id="KW-0378">Hydrolase</keyword>
<reference evidence="1 2" key="1">
    <citation type="submission" date="2019-12" db="EMBL/GenBank/DDBJ databases">
        <title>Alteromonas phage V22 represents a new genus of marine bacteriophages that requires a novel tail fiber chaperone for host recognition.</title>
        <authorList>
            <person name="Gonzalez-Serrano R."/>
            <person name="Dunne M."/>
            <person name="Rosselli R."/>
            <person name="Martin-Cuadrado A.-B."/>
            <person name="Grosboillot V."/>
            <person name="Zinsli L."/>
            <person name="Roda-Garcia J.J."/>
            <person name="Loessner M.J."/>
            <person name="Rodriguez-Valera F."/>
        </authorList>
    </citation>
    <scope>NUCLEOTIDE SEQUENCE [LARGE SCALE GENOMIC DNA]</scope>
</reference>
<dbReference type="InterPro" id="IPR036412">
    <property type="entry name" value="HAD-like_sf"/>
</dbReference>
<accession>A0A6C0R311</accession>
<protein>
    <submittedName>
        <fullName evidence="1">Hydrolase</fullName>
    </submittedName>
</protein>